<organism evidence="2 3">
    <name type="scientific">Trypanosoma vivax (strain Y486)</name>
    <dbReference type="NCBI Taxonomy" id="1055687"/>
    <lineage>
        <taxon>Eukaryota</taxon>
        <taxon>Discoba</taxon>
        <taxon>Euglenozoa</taxon>
        <taxon>Kinetoplastea</taxon>
        <taxon>Metakinetoplastina</taxon>
        <taxon>Trypanosomatida</taxon>
        <taxon>Trypanosomatidae</taxon>
        <taxon>Trypanosoma</taxon>
        <taxon>Duttonella</taxon>
    </lineage>
</organism>
<feature type="compositionally biased region" description="Basic residues" evidence="1">
    <location>
        <begin position="366"/>
        <end position="380"/>
    </location>
</feature>
<keyword evidence="3" id="KW-1185">Reference proteome</keyword>
<dbReference type="Proteomes" id="UP000009027">
    <property type="component" value="Unassembled WGS sequence"/>
</dbReference>
<feature type="region of interest" description="Disordered" evidence="1">
    <location>
        <begin position="303"/>
        <end position="380"/>
    </location>
</feature>
<evidence type="ECO:0000313" key="3">
    <source>
        <dbReference type="Proteomes" id="UP000009027"/>
    </source>
</evidence>
<evidence type="ECO:0000313" key="2">
    <source>
        <dbReference type="EMBL" id="CCD20062.1"/>
    </source>
</evidence>
<dbReference type="VEuPathDB" id="TriTrypDB:TvY486_0028280"/>
<gene>
    <name evidence="2" type="ORF">TvY486_0028280</name>
</gene>
<proteinExistence type="predicted"/>
<name>F9WR78_TRYVY</name>
<evidence type="ECO:0000256" key="1">
    <source>
        <dbReference type="SAM" id="MobiDB-lite"/>
    </source>
</evidence>
<dbReference type="EMBL" id="CAEX01004772">
    <property type="protein sequence ID" value="CCD20062.1"/>
    <property type="molecule type" value="Genomic_DNA"/>
</dbReference>
<feature type="region of interest" description="Disordered" evidence="1">
    <location>
        <begin position="267"/>
        <end position="288"/>
    </location>
</feature>
<protein>
    <submittedName>
        <fullName evidence="2">Uncharacterized protein</fullName>
    </submittedName>
</protein>
<accession>F9WR78</accession>
<sequence>MQKALWLVFVPANAYETSVRAMLSMSPAQCAACAMASALTFVYTLSSFSVAATACTACVIAAFTASSVSRASLATGPFPVLCVAKASSKRLLPSSASPTIARISAASSCAFAMLAATRPAACFIFPDSWHTFSILAVFTTTSCDASACPATTSATSSKTRMLPSWLFLCKRVERAERLSHALARALSACCRSLPRSAHRPPCVLSLPLPPSLRADLHGLSATLVAVFFLRCDAVVLRCTVRGAMPTSGLPLHRPGPRPARAIVLLSTARPRPGSDATRRTGAPQPAAPRRACVLQRAVAAPTCPARQAQSAGQPQTGVRFSGRDRVWPGDAPTQAAKPSRVTLAGNGSPPLPSVTRRRRAGDPRASARHHMVSAKHKRRR</sequence>
<reference evidence="2 3" key="1">
    <citation type="journal article" date="2012" name="Proc. Natl. Acad. Sci. U.S.A.">
        <title>Antigenic diversity is generated by distinct evolutionary mechanisms in African trypanosome species.</title>
        <authorList>
            <person name="Jackson A.P."/>
            <person name="Berry A."/>
            <person name="Aslett M."/>
            <person name="Allison H.C."/>
            <person name="Burton P."/>
            <person name="Vavrova-Anderson J."/>
            <person name="Brown R."/>
            <person name="Browne H."/>
            <person name="Corton N."/>
            <person name="Hauser H."/>
            <person name="Gamble J."/>
            <person name="Gilderthorp R."/>
            <person name="Marcello L."/>
            <person name="McQuillan J."/>
            <person name="Otto T.D."/>
            <person name="Quail M.A."/>
            <person name="Sanders M.J."/>
            <person name="van Tonder A."/>
            <person name="Ginger M.L."/>
            <person name="Field M.C."/>
            <person name="Barry J.D."/>
            <person name="Hertz-Fowler C."/>
            <person name="Berriman M."/>
        </authorList>
    </citation>
    <scope>NUCLEOTIDE SEQUENCE</scope>
    <source>
        <strain evidence="2 3">Y486</strain>
    </source>
</reference>
<dbReference type="AlphaFoldDB" id="F9WR78"/>
<feature type="compositionally biased region" description="Polar residues" evidence="1">
    <location>
        <begin position="307"/>
        <end position="318"/>
    </location>
</feature>